<evidence type="ECO:0000313" key="1">
    <source>
        <dbReference type="EMBL" id="KAK9828889.1"/>
    </source>
</evidence>
<reference evidence="1 2" key="1">
    <citation type="journal article" date="2024" name="Nat. Commun.">
        <title>Phylogenomics reveals the evolutionary origins of lichenization in chlorophyte algae.</title>
        <authorList>
            <person name="Puginier C."/>
            <person name="Libourel C."/>
            <person name="Otte J."/>
            <person name="Skaloud P."/>
            <person name="Haon M."/>
            <person name="Grisel S."/>
            <person name="Petersen M."/>
            <person name="Berrin J.G."/>
            <person name="Delaux P.M."/>
            <person name="Dal Grande F."/>
            <person name="Keller J."/>
        </authorList>
    </citation>
    <scope>NUCLEOTIDE SEQUENCE [LARGE SCALE GENOMIC DNA]</scope>
    <source>
        <strain evidence="1 2">SAG 2043</strain>
    </source>
</reference>
<gene>
    <name evidence="1" type="ORF">WJX72_002597</name>
</gene>
<evidence type="ECO:0000313" key="2">
    <source>
        <dbReference type="Proteomes" id="UP001489004"/>
    </source>
</evidence>
<dbReference type="Proteomes" id="UP001489004">
    <property type="component" value="Unassembled WGS sequence"/>
</dbReference>
<keyword evidence="2" id="KW-1185">Reference proteome</keyword>
<dbReference type="AlphaFoldDB" id="A0AAW1R5F3"/>
<name>A0AAW1R5F3_9CHLO</name>
<protein>
    <recommendedName>
        <fullName evidence="3">YlbF family regulator</fullName>
    </recommendedName>
</protein>
<organism evidence="1 2">
    <name type="scientific">[Myrmecia] bisecta</name>
    <dbReference type="NCBI Taxonomy" id="41462"/>
    <lineage>
        <taxon>Eukaryota</taxon>
        <taxon>Viridiplantae</taxon>
        <taxon>Chlorophyta</taxon>
        <taxon>core chlorophytes</taxon>
        <taxon>Trebouxiophyceae</taxon>
        <taxon>Trebouxiales</taxon>
        <taxon>Trebouxiaceae</taxon>
        <taxon>Myrmecia</taxon>
    </lineage>
</organism>
<comment type="caution">
    <text evidence="1">The sequence shown here is derived from an EMBL/GenBank/DDBJ whole genome shotgun (WGS) entry which is preliminary data.</text>
</comment>
<evidence type="ECO:0008006" key="3">
    <source>
        <dbReference type="Google" id="ProtNLM"/>
    </source>
</evidence>
<dbReference type="EMBL" id="JALJOR010000001">
    <property type="protein sequence ID" value="KAK9828889.1"/>
    <property type="molecule type" value="Genomic_DNA"/>
</dbReference>
<sequence length="149" mass="16732">MFAAMQESRQQAEYDDILRDAKQLRLDLGYALLGCQEHQAEWVGKRAQLEATLPRGVEVPHELARDVAHAEYEGEQAELRVVALQDAIEELQSMEDFIRSTKPRRAEAVALTEEIVRQLLERLNFMGFGFAMPGGAAGAPMDSMTRGDR</sequence>
<proteinExistence type="predicted"/>
<accession>A0AAW1R5F3</accession>